<evidence type="ECO:0000256" key="1">
    <source>
        <dbReference type="ARBA" id="ARBA00004141"/>
    </source>
</evidence>
<name>A0A2V0P5K5_9CHLO</name>
<dbReference type="OrthoDB" id="196786at2759"/>
<evidence type="ECO:0000256" key="4">
    <source>
        <dbReference type="ARBA" id="ARBA00022989"/>
    </source>
</evidence>
<feature type="transmembrane region" description="Helical" evidence="6">
    <location>
        <begin position="377"/>
        <end position="401"/>
    </location>
</feature>
<evidence type="ECO:0000313" key="7">
    <source>
        <dbReference type="EMBL" id="GBF95154.1"/>
    </source>
</evidence>
<evidence type="ECO:0000313" key="8">
    <source>
        <dbReference type="Proteomes" id="UP000247498"/>
    </source>
</evidence>
<feature type="transmembrane region" description="Helical" evidence="6">
    <location>
        <begin position="196"/>
        <end position="216"/>
    </location>
</feature>
<feature type="transmembrane region" description="Helical" evidence="6">
    <location>
        <begin position="32"/>
        <end position="54"/>
    </location>
</feature>
<dbReference type="SUPFAM" id="SSF103473">
    <property type="entry name" value="MFS general substrate transporter"/>
    <property type="match status" value="1"/>
</dbReference>
<keyword evidence="8" id="KW-1185">Reference proteome</keyword>
<dbReference type="STRING" id="307507.A0A2V0P5K5"/>
<keyword evidence="4 6" id="KW-1133">Transmembrane helix</keyword>
<evidence type="ECO:0000256" key="6">
    <source>
        <dbReference type="SAM" id="Phobius"/>
    </source>
</evidence>
<feature type="transmembrane region" description="Helical" evidence="6">
    <location>
        <begin position="270"/>
        <end position="288"/>
    </location>
</feature>
<feature type="transmembrane region" description="Helical" evidence="6">
    <location>
        <begin position="320"/>
        <end position="341"/>
    </location>
</feature>
<feature type="transmembrane region" description="Helical" evidence="6">
    <location>
        <begin position="413"/>
        <end position="436"/>
    </location>
</feature>
<comment type="subcellular location">
    <subcellularLocation>
        <location evidence="1">Membrane</location>
        <topology evidence="1">Multi-pass membrane protein</topology>
    </subcellularLocation>
</comment>
<evidence type="ECO:0000256" key="3">
    <source>
        <dbReference type="ARBA" id="ARBA00022692"/>
    </source>
</evidence>
<dbReference type="Gene3D" id="1.20.1250.20">
    <property type="entry name" value="MFS general substrate transporter like domains"/>
    <property type="match status" value="2"/>
</dbReference>
<feature type="transmembrane region" description="Helical" evidence="6">
    <location>
        <begin position="442"/>
        <end position="463"/>
    </location>
</feature>
<feature type="transmembrane region" description="Helical" evidence="6">
    <location>
        <begin position="119"/>
        <end position="141"/>
    </location>
</feature>
<organism evidence="7 8">
    <name type="scientific">Raphidocelis subcapitata</name>
    <dbReference type="NCBI Taxonomy" id="307507"/>
    <lineage>
        <taxon>Eukaryota</taxon>
        <taxon>Viridiplantae</taxon>
        <taxon>Chlorophyta</taxon>
        <taxon>core chlorophytes</taxon>
        <taxon>Chlorophyceae</taxon>
        <taxon>CS clade</taxon>
        <taxon>Sphaeropleales</taxon>
        <taxon>Selenastraceae</taxon>
        <taxon>Raphidocelis</taxon>
    </lineage>
</organism>
<dbReference type="EMBL" id="BDRX01000060">
    <property type="protein sequence ID" value="GBF95154.1"/>
    <property type="molecule type" value="Genomic_DNA"/>
</dbReference>
<feature type="transmembrane region" description="Helical" evidence="6">
    <location>
        <begin position="94"/>
        <end position="113"/>
    </location>
</feature>
<sequence length="538" mass="54703">MDSPTTPSKRRAAAPPELERAVTKMSRRVNPIFLACAFAVQLVRSCLAYAALSFNRDNHFTAGEFSIGASLFFITFGLFQIPSNLVMLKVGVRAWLAFLLVGCGLVAACFALVNSASCFYLLQLLLGLVQSGTLPAMWHAISGMFPDEKTTKPFAWLTIGTMLANAGASPLAVGFLSLDGVGGLRRAGQGEGGWQWLYVLEAIPCVLLAAVVIALLPDGVPGAAFLEPEERRALAAEIARGGGGGDGCDEVPEDAAWTPALLFAVLRNRYMWLLCVCGALVAVGAHVYHTFTPILVANTLEGRAVSASASVAAASGKSTLLPVALSAVPFVAAVVLSYAVAASSQARGEVYFHVAGCYAVAGCVMGVFPALARVSPIAAFASLSLSLALSVAGNGPALTLIARVAGGRERPLAMPLFSSVAVVGGVLGPCLMGALMNREGGFTWPSVVIGSFELATGLLVLVLRAWIARSGGVPAFAGGGSGGAPSSGAAAAAAAGLAVCENPPPVASSAASSDLRVLLAGSSGSLAPCNPSAAEHAC</sequence>
<dbReference type="AlphaFoldDB" id="A0A2V0P5K5"/>
<feature type="transmembrane region" description="Helical" evidence="6">
    <location>
        <begin position="350"/>
        <end position="371"/>
    </location>
</feature>
<accession>A0A2V0P5K5</accession>
<dbReference type="Proteomes" id="UP000247498">
    <property type="component" value="Unassembled WGS sequence"/>
</dbReference>
<dbReference type="InterPro" id="IPR036259">
    <property type="entry name" value="MFS_trans_sf"/>
</dbReference>
<dbReference type="GO" id="GO:0022857">
    <property type="term" value="F:transmembrane transporter activity"/>
    <property type="evidence" value="ECO:0007669"/>
    <property type="project" value="InterPro"/>
</dbReference>
<keyword evidence="2" id="KW-0813">Transport</keyword>
<proteinExistence type="predicted"/>
<evidence type="ECO:0000256" key="5">
    <source>
        <dbReference type="ARBA" id="ARBA00023136"/>
    </source>
</evidence>
<dbReference type="PANTHER" id="PTHR43791:SF36">
    <property type="entry name" value="TRANSPORTER, PUTATIVE (AFU_ORTHOLOGUE AFUA_6G08340)-RELATED"/>
    <property type="match status" value="1"/>
</dbReference>
<gene>
    <name evidence="7" type="ORF">Rsub_07738</name>
</gene>
<protein>
    <recommendedName>
        <fullName evidence="9">Major facilitator superfamily (MFS) profile domain-containing protein</fullName>
    </recommendedName>
</protein>
<reference evidence="7 8" key="1">
    <citation type="journal article" date="2018" name="Sci. Rep.">
        <title>Raphidocelis subcapitata (=Pseudokirchneriella subcapitata) provides an insight into genome evolution and environmental adaptations in the Sphaeropleales.</title>
        <authorList>
            <person name="Suzuki S."/>
            <person name="Yamaguchi H."/>
            <person name="Nakajima N."/>
            <person name="Kawachi M."/>
        </authorList>
    </citation>
    <scope>NUCLEOTIDE SEQUENCE [LARGE SCALE GENOMIC DNA]</scope>
    <source>
        <strain evidence="7 8">NIES-35</strain>
    </source>
</reference>
<keyword evidence="5 6" id="KW-0472">Membrane</keyword>
<evidence type="ECO:0000256" key="2">
    <source>
        <dbReference type="ARBA" id="ARBA00022448"/>
    </source>
</evidence>
<keyword evidence="3 6" id="KW-0812">Transmembrane</keyword>
<comment type="caution">
    <text evidence="7">The sequence shown here is derived from an EMBL/GenBank/DDBJ whole genome shotgun (WGS) entry which is preliminary data.</text>
</comment>
<dbReference type="InterPro" id="IPR011701">
    <property type="entry name" value="MFS"/>
</dbReference>
<feature type="transmembrane region" description="Helical" evidence="6">
    <location>
        <begin position="60"/>
        <end position="82"/>
    </location>
</feature>
<evidence type="ECO:0008006" key="9">
    <source>
        <dbReference type="Google" id="ProtNLM"/>
    </source>
</evidence>
<dbReference type="Pfam" id="PF07690">
    <property type="entry name" value="MFS_1"/>
    <property type="match status" value="1"/>
</dbReference>
<feature type="transmembrane region" description="Helical" evidence="6">
    <location>
        <begin position="153"/>
        <end position="176"/>
    </location>
</feature>
<dbReference type="PANTHER" id="PTHR43791">
    <property type="entry name" value="PERMEASE-RELATED"/>
    <property type="match status" value="1"/>
</dbReference>
<dbReference type="InParanoid" id="A0A2V0P5K5"/>
<dbReference type="GO" id="GO:0016020">
    <property type="term" value="C:membrane"/>
    <property type="evidence" value="ECO:0007669"/>
    <property type="project" value="UniProtKB-SubCell"/>
</dbReference>